<keyword evidence="2" id="KW-1185">Reference proteome</keyword>
<proteinExistence type="predicted"/>
<reference evidence="1 2" key="1">
    <citation type="submission" date="2022-05" db="EMBL/GenBank/DDBJ databases">
        <authorList>
            <consortium name="Genoscope - CEA"/>
            <person name="William W."/>
        </authorList>
    </citation>
    <scope>NUCLEOTIDE SEQUENCE [LARGE SCALE GENOMIC DNA]</scope>
</reference>
<dbReference type="InterPro" id="IPR050951">
    <property type="entry name" value="Retrovirus_Pol_polyprotein"/>
</dbReference>
<feature type="non-terminal residue" evidence="1">
    <location>
        <position position="210"/>
    </location>
</feature>
<sequence length="210" mass="23807">MCLADTLSRAYLSLSLTDTQRSETEKEVESIHAVDYIAISEQQLSETKKETAKDPTLQTLKNVILRGWPENSSSNAVKTAKQLMKKSKQAGTDFYLALLDWRNTPTEGVGCSPVQRLCGRRTRTLPPTSTSLLKPTTSPGVREKLLKKKERQTYYYNRGTQELSPLRKGDAVVMLPSPQARKWKKAQVEDQVDVRSYAVRTEDGRVFRRN</sequence>
<gene>
    <name evidence="1" type="ORF">PEVE_00008255</name>
</gene>
<name>A0ABN8QYV1_9CNID</name>
<comment type="caution">
    <text evidence="1">The sequence shown here is derived from an EMBL/GenBank/DDBJ whole genome shotgun (WGS) entry which is preliminary data.</text>
</comment>
<organism evidence="1 2">
    <name type="scientific">Porites evermanni</name>
    <dbReference type="NCBI Taxonomy" id="104178"/>
    <lineage>
        <taxon>Eukaryota</taxon>
        <taxon>Metazoa</taxon>
        <taxon>Cnidaria</taxon>
        <taxon>Anthozoa</taxon>
        <taxon>Hexacorallia</taxon>
        <taxon>Scleractinia</taxon>
        <taxon>Fungiina</taxon>
        <taxon>Poritidae</taxon>
        <taxon>Porites</taxon>
    </lineage>
</organism>
<dbReference type="PANTHER" id="PTHR37984">
    <property type="entry name" value="PROTEIN CBG26694"/>
    <property type="match status" value="1"/>
</dbReference>
<dbReference type="Proteomes" id="UP001159427">
    <property type="component" value="Unassembled WGS sequence"/>
</dbReference>
<dbReference type="EMBL" id="CALNXI010001560">
    <property type="protein sequence ID" value="CAH3172109.1"/>
    <property type="molecule type" value="Genomic_DNA"/>
</dbReference>
<evidence type="ECO:0000313" key="1">
    <source>
        <dbReference type="EMBL" id="CAH3172109.1"/>
    </source>
</evidence>
<dbReference type="PANTHER" id="PTHR37984:SF8">
    <property type="entry name" value="CCHC-TYPE DOMAIN-CONTAINING PROTEIN"/>
    <property type="match status" value="1"/>
</dbReference>
<evidence type="ECO:0000313" key="2">
    <source>
        <dbReference type="Proteomes" id="UP001159427"/>
    </source>
</evidence>
<accession>A0ABN8QYV1</accession>
<protein>
    <recommendedName>
        <fullName evidence="3">Neurotrophin-3</fullName>
    </recommendedName>
</protein>
<evidence type="ECO:0008006" key="3">
    <source>
        <dbReference type="Google" id="ProtNLM"/>
    </source>
</evidence>